<evidence type="ECO:0000313" key="2">
    <source>
        <dbReference type="Proteomes" id="UP001162992"/>
    </source>
</evidence>
<reference evidence="2" key="1">
    <citation type="journal article" date="2024" name="Proc. Natl. Acad. Sci. U.S.A.">
        <title>Extraordinary preservation of gene collinearity over three hundred million years revealed in homosporous lycophytes.</title>
        <authorList>
            <person name="Li C."/>
            <person name="Wickell D."/>
            <person name="Kuo L.Y."/>
            <person name="Chen X."/>
            <person name="Nie B."/>
            <person name="Liao X."/>
            <person name="Peng D."/>
            <person name="Ji J."/>
            <person name="Jenkins J."/>
            <person name="Williams M."/>
            <person name="Shu S."/>
            <person name="Plott C."/>
            <person name="Barry K."/>
            <person name="Rajasekar S."/>
            <person name="Grimwood J."/>
            <person name="Han X."/>
            <person name="Sun S."/>
            <person name="Hou Z."/>
            <person name="He W."/>
            <person name="Dai G."/>
            <person name="Sun C."/>
            <person name="Schmutz J."/>
            <person name="Leebens-Mack J.H."/>
            <person name="Li F.W."/>
            <person name="Wang L."/>
        </authorList>
    </citation>
    <scope>NUCLEOTIDE SEQUENCE [LARGE SCALE GENOMIC DNA]</scope>
    <source>
        <strain evidence="2">cv. PW_Plant_1</strain>
    </source>
</reference>
<dbReference type="EMBL" id="CM055107">
    <property type="protein sequence ID" value="KAJ7526435.1"/>
    <property type="molecule type" value="Genomic_DNA"/>
</dbReference>
<accession>A0ACC2B9M7</accession>
<name>A0ACC2B9M7_DIPCM</name>
<sequence>MATGARFLVGYAVQAKKLPGIFLPAFLELADSRGVHFVPIDTNKALQDQGPFDAILHKIYDKEWYERLSRYQQTHPSVLVIDPPTSIERLHNRLSMLEAVKDLHLSQGEETITAPLQSVVNKDEDIKNVEIVKDLKFPVLAKPLVANGSVKSHAMSLVFSAEGLQKVEAPVVLQEFVNHGGVLFKVYVAGEYSKCVVRTSLPDVYEDDINRTEGIVSFNQISNLATEQSASAVARLSELPPTSFISDLANSLRKSLGLHLFNFDLIRDSKAKNQYHVIDINYFPGYEKLPAYESMLTDFFVQLSKEKAPYVAT</sequence>
<comment type="caution">
    <text evidence="1">The sequence shown here is derived from an EMBL/GenBank/DDBJ whole genome shotgun (WGS) entry which is preliminary data.</text>
</comment>
<gene>
    <name evidence="1" type="ORF">O6H91_16G006400</name>
</gene>
<protein>
    <submittedName>
        <fullName evidence="1">Uncharacterized protein</fullName>
    </submittedName>
</protein>
<keyword evidence="2" id="KW-1185">Reference proteome</keyword>
<evidence type="ECO:0000313" key="1">
    <source>
        <dbReference type="EMBL" id="KAJ7526435.1"/>
    </source>
</evidence>
<organism evidence="1 2">
    <name type="scientific">Diphasiastrum complanatum</name>
    <name type="common">Issler's clubmoss</name>
    <name type="synonym">Lycopodium complanatum</name>
    <dbReference type="NCBI Taxonomy" id="34168"/>
    <lineage>
        <taxon>Eukaryota</taxon>
        <taxon>Viridiplantae</taxon>
        <taxon>Streptophyta</taxon>
        <taxon>Embryophyta</taxon>
        <taxon>Tracheophyta</taxon>
        <taxon>Lycopodiopsida</taxon>
        <taxon>Lycopodiales</taxon>
        <taxon>Lycopodiaceae</taxon>
        <taxon>Lycopodioideae</taxon>
        <taxon>Diphasiastrum</taxon>
    </lineage>
</organism>
<dbReference type="Proteomes" id="UP001162992">
    <property type="component" value="Chromosome 16"/>
</dbReference>
<proteinExistence type="predicted"/>